<dbReference type="Proteomes" id="UP000611629">
    <property type="component" value="Unassembled WGS sequence"/>
</dbReference>
<sequence length="455" mass="49108">MMIDISISELVNNARLAQKEIENFTQEQIDAVVKVVAKTIFDNAEALAKMAVEETGMGVYEHKVAKNTGKARIIWNSLKSKKSVGVIEEDLESGIIKVAKPMGVIGALTPCTNPIVTPMCNIMFALKGRNAIIIAPHPRAKKCASYTLELINENLKKFNLPKNLIQTISEPSVELTNELMKSVDVIVATGGMGMVKAAYSSGKPSYGVGAGNVQCIIDRDVNFAEAAPKIITGRAFDNGIICSGEQMVIVHNDDYDNVVNELVKNKAYFVNNEDDKNRLKKVLFDKDGVMNREAVGKSAAAIGKLAGIGVPDDVSVILVPVDARGKEDVLCKEKMCPVIGIVKYKSFEEALDIAEANLEYEGKGHSVAIHSNNKDNLIKAGERLPVSRLLVNQICATMNGGSFVNGLAATTTLGCGSWGNNSISENLDYKHFINITRIASVIDGATQPPDDVIWG</sequence>
<dbReference type="InterPro" id="IPR015590">
    <property type="entry name" value="Aldehyde_DH_dom"/>
</dbReference>
<evidence type="ECO:0000313" key="4">
    <source>
        <dbReference type="Proteomes" id="UP000611629"/>
    </source>
</evidence>
<dbReference type="EMBL" id="JACBNQ010000001">
    <property type="protein sequence ID" value="NYB72761.1"/>
    <property type="molecule type" value="Genomic_DNA"/>
</dbReference>
<evidence type="ECO:0000256" key="1">
    <source>
        <dbReference type="ARBA" id="ARBA00023002"/>
    </source>
</evidence>
<dbReference type="RefSeq" id="WP_179236686.1">
    <property type="nucleotide sequence ID" value="NZ_JACBNQ010000001.1"/>
</dbReference>
<evidence type="ECO:0000259" key="2">
    <source>
        <dbReference type="Pfam" id="PF00171"/>
    </source>
</evidence>
<dbReference type="InterPro" id="IPR016161">
    <property type="entry name" value="Ald_DH/histidinol_DH"/>
</dbReference>
<dbReference type="CDD" id="cd07122">
    <property type="entry name" value="ALDH_F20_ACDH"/>
    <property type="match status" value="1"/>
</dbReference>
<keyword evidence="4" id="KW-1185">Reference proteome</keyword>
<dbReference type="Gene3D" id="3.40.605.10">
    <property type="entry name" value="Aldehyde Dehydrogenase, Chain A, domain 1"/>
    <property type="match status" value="1"/>
</dbReference>
<keyword evidence="1" id="KW-0560">Oxidoreductase</keyword>
<dbReference type="PANTHER" id="PTHR11699">
    <property type="entry name" value="ALDEHYDE DEHYDROGENASE-RELATED"/>
    <property type="match status" value="1"/>
</dbReference>
<name>A0A974BH42_SEDHY</name>
<dbReference type="AlphaFoldDB" id="A0A974BH42"/>
<gene>
    <name evidence="3" type="ORF">HZF24_01250</name>
</gene>
<dbReference type="InterPro" id="IPR016163">
    <property type="entry name" value="Ald_DH_C"/>
</dbReference>
<evidence type="ECO:0000313" key="3">
    <source>
        <dbReference type="EMBL" id="NYB72761.1"/>
    </source>
</evidence>
<dbReference type="Pfam" id="PF00171">
    <property type="entry name" value="Aldedh"/>
    <property type="match status" value="1"/>
</dbReference>
<dbReference type="GO" id="GO:0016620">
    <property type="term" value="F:oxidoreductase activity, acting on the aldehyde or oxo group of donors, NAD or NADP as acceptor"/>
    <property type="evidence" value="ECO:0007669"/>
    <property type="project" value="InterPro"/>
</dbReference>
<proteinExistence type="predicted"/>
<comment type="caution">
    <text evidence="3">The sequence shown here is derived from an EMBL/GenBank/DDBJ whole genome shotgun (WGS) entry which is preliminary data.</text>
</comment>
<organism evidence="3 4">
    <name type="scientific">Sedimentibacter hydroxybenzoicus DSM 7310</name>
    <dbReference type="NCBI Taxonomy" id="1123245"/>
    <lineage>
        <taxon>Bacteria</taxon>
        <taxon>Bacillati</taxon>
        <taxon>Bacillota</taxon>
        <taxon>Tissierellia</taxon>
        <taxon>Sedimentibacter</taxon>
    </lineage>
</organism>
<dbReference type="InterPro" id="IPR016162">
    <property type="entry name" value="Ald_DH_N"/>
</dbReference>
<accession>A0A974BH42</accession>
<dbReference type="Gene3D" id="3.40.309.10">
    <property type="entry name" value="Aldehyde Dehydrogenase, Chain A, domain 2"/>
    <property type="match status" value="1"/>
</dbReference>
<feature type="domain" description="Aldehyde dehydrogenase" evidence="2">
    <location>
        <begin position="7"/>
        <end position="399"/>
    </location>
</feature>
<protein>
    <submittedName>
        <fullName evidence="3">Aldehyde dehydrogenase family protein</fullName>
    </submittedName>
</protein>
<dbReference type="SUPFAM" id="SSF53720">
    <property type="entry name" value="ALDH-like"/>
    <property type="match status" value="1"/>
</dbReference>
<reference evidence="3" key="1">
    <citation type="submission" date="2020-07" db="EMBL/GenBank/DDBJ databases">
        <title>Genomic analysis of a strain of Sedimentibacter Hydroxybenzoicus DSM7310.</title>
        <authorList>
            <person name="Ma S."/>
        </authorList>
    </citation>
    <scope>NUCLEOTIDE SEQUENCE</scope>
    <source>
        <strain evidence="3">DSM 7310</strain>
    </source>
</reference>